<evidence type="ECO:0000256" key="1">
    <source>
        <dbReference type="ARBA" id="ARBA00004429"/>
    </source>
</evidence>
<keyword evidence="10 12" id="KW-0472">Membrane</keyword>
<dbReference type="InterPro" id="IPR024605">
    <property type="entry name" value="NADP_transhyd_a_C"/>
</dbReference>
<evidence type="ECO:0000256" key="9">
    <source>
        <dbReference type="ARBA" id="ARBA00023027"/>
    </source>
</evidence>
<dbReference type="PANTHER" id="PTHR10160">
    <property type="entry name" value="NAD(P) TRANSHYDROGENASE"/>
    <property type="match status" value="1"/>
</dbReference>
<feature type="domain" description="NAD(P) transhydrogenase alpha subunit C-terminal" evidence="13">
    <location>
        <begin position="1"/>
        <end position="60"/>
    </location>
</feature>
<dbReference type="GO" id="GO:0050661">
    <property type="term" value="F:NADP binding"/>
    <property type="evidence" value="ECO:0007669"/>
    <property type="project" value="TreeGrafter"/>
</dbReference>
<evidence type="ECO:0000313" key="15">
    <source>
        <dbReference type="Proteomes" id="UP000230423"/>
    </source>
</evidence>
<dbReference type="GO" id="GO:0005886">
    <property type="term" value="C:plasma membrane"/>
    <property type="evidence" value="ECO:0007669"/>
    <property type="project" value="UniProtKB-SubCell"/>
</dbReference>
<dbReference type="OrthoDB" id="37244at2759"/>
<gene>
    <name evidence="14" type="ORF">TELCIR_05861</name>
</gene>
<evidence type="ECO:0000313" key="14">
    <source>
        <dbReference type="EMBL" id="PIO72220.1"/>
    </source>
</evidence>
<dbReference type="Proteomes" id="UP000230423">
    <property type="component" value="Unassembled WGS sequence"/>
</dbReference>
<keyword evidence="15" id="KW-1185">Reference proteome</keyword>
<evidence type="ECO:0000256" key="12">
    <source>
        <dbReference type="SAM" id="Phobius"/>
    </source>
</evidence>
<evidence type="ECO:0000256" key="7">
    <source>
        <dbReference type="ARBA" id="ARBA00022967"/>
    </source>
</evidence>
<protein>
    <recommendedName>
        <fullName evidence="2">proton-translocating NAD(P)(+) transhydrogenase</fullName>
        <ecNumber evidence="2">7.1.1.1</ecNumber>
    </recommendedName>
</protein>
<evidence type="ECO:0000256" key="8">
    <source>
        <dbReference type="ARBA" id="ARBA00022989"/>
    </source>
</evidence>
<dbReference type="PANTHER" id="PTHR10160:SF19">
    <property type="entry name" value="PROTON-TRANSLOCATING NAD(P)(+) TRANSHYDROGENASE"/>
    <property type="match status" value="1"/>
</dbReference>
<evidence type="ECO:0000256" key="10">
    <source>
        <dbReference type="ARBA" id="ARBA00023136"/>
    </source>
</evidence>
<organism evidence="14 15">
    <name type="scientific">Teladorsagia circumcincta</name>
    <name type="common">Brown stomach worm</name>
    <name type="synonym">Ostertagia circumcincta</name>
    <dbReference type="NCBI Taxonomy" id="45464"/>
    <lineage>
        <taxon>Eukaryota</taxon>
        <taxon>Metazoa</taxon>
        <taxon>Ecdysozoa</taxon>
        <taxon>Nematoda</taxon>
        <taxon>Chromadorea</taxon>
        <taxon>Rhabditida</taxon>
        <taxon>Rhabditina</taxon>
        <taxon>Rhabditomorpha</taxon>
        <taxon>Strongyloidea</taxon>
        <taxon>Trichostrongylidae</taxon>
        <taxon>Teladorsagia</taxon>
    </lineage>
</organism>
<keyword evidence="7" id="KW-1278">Translocase</keyword>
<evidence type="ECO:0000256" key="11">
    <source>
        <dbReference type="ARBA" id="ARBA00048202"/>
    </source>
</evidence>
<feature type="transmembrane region" description="Helical" evidence="12">
    <location>
        <begin position="69"/>
        <end position="86"/>
    </location>
</feature>
<dbReference type="EMBL" id="KZ345735">
    <property type="protein sequence ID" value="PIO72220.1"/>
    <property type="molecule type" value="Genomic_DNA"/>
</dbReference>
<comment type="subcellular location">
    <subcellularLocation>
        <location evidence="1">Cell inner membrane</location>
        <topology evidence="1">Multi-pass membrane protein</topology>
    </subcellularLocation>
</comment>
<keyword evidence="5 12" id="KW-0812">Transmembrane</keyword>
<keyword evidence="3" id="KW-1003">Cell membrane</keyword>
<dbReference type="GO" id="GO:0006740">
    <property type="term" value="P:NADPH regeneration"/>
    <property type="evidence" value="ECO:0007669"/>
    <property type="project" value="TreeGrafter"/>
</dbReference>
<proteinExistence type="predicted"/>
<dbReference type="AlphaFoldDB" id="A0A2G9URU4"/>
<dbReference type="Pfam" id="PF12769">
    <property type="entry name" value="PNTB_4TM"/>
    <property type="match status" value="1"/>
</dbReference>
<dbReference type="GO" id="GO:0008750">
    <property type="term" value="F:proton-translocating NAD(P)+ transhydrogenase activity"/>
    <property type="evidence" value="ECO:0007669"/>
    <property type="project" value="UniProtKB-EC"/>
</dbReference>
<dbReference type="GO" id="GO:0005743">
    <property type="term" value="C:mitochondrial inner membrane"/>
    <property type="evidence" value="ECO:0007669"/>
    <property type="project" value="TreeGrafter"/>
</dbReference>
<reference evidence="14 15" key="1">
    <citation type="submission" date="2015-09" db="EMBL/GenBank/DDBJ databases">
        <title>Draft genome of the parasitic nematode Teladorsagia circumcincta isolate WARC Sus (inbred).</title>
        <authorList>
            <person name="Mitreva M."/>
        </authorList>
    </citation>
    <scope>NUCLEOTIDE SEQUENCE [LARGE SCALE GENOMIC DNA]</scope>
    <source>
        <strain evidence="14 15">S</strain>
    </source>
</reference>
<keyword evidence="6" id="KW-0521">NADP</keyword>
<evidence type="ECO:0000256" key="4">
    <source>
        <dbReference type="ARBA" id="ARBA00022519"/>
    </source>
</evidence>
<keyword evidence="4" id="KW-0997">Cell inner membrane</keyword>
<name>A0A2G9URU4_TELCI</name>
<accession>A0A2G9URU4</accession>
<evidence type="ECO:0000256" key="2">
    <source>
        <dbReference type="ARBA" id="ARBA00012943"/>
    </source>
</evidence>
<evidence type="ECO:0000256" key="6">
    <source>
        <dbReference type="ARBA" id="ARBA00022857"/>
    </source>
</evidence>
<comment type="catalytic activity">
    <reaction evidence="11">
        <text>NAD(+) + NADPH + H(+)(in) = NADH + NADP(+) + H(+)(out)</text>
        <dbReference type="Rhea" id="RHEA:47992"/>
        <dbReference type="ChEBI" id="CHEBI:15378"/>
        <dbReference type="ChEBI" id="CHEBI:57540"/>
        <dbReference type="ChEBI" id="CHEBI:57783"/>
        <dbReference type="ChEBI" id="CHEBI:57945"/>
        <dbReference type="ChEBI" id="CHEBI:58349"/>
        <dbReference type="EC" id="7.1.1.1"/>
    </reaction>
</comment>
<sequence length="92" mass="9548">MSVTNAISGTTAAGALCLMGGGLLPSNAAQSLALGAAFISSINIGGGFLITKRMLDMFKRQGDPPEYNYMYAVPAALFLGGYYYGLQSVSEL</sequence>
<evidence type="ECO:0000259" key="13">
    <source>
        <dbReference type="Pfam" id="PF12769"/>
    </source>
</evidence>
<evidence type="ECO:0000256" key="5">
    <source>
        <dbReference type="ARBA" id="ARBA00022692"/>
    </source>
</evidence>
<evidence type="ECO:0000256" key="3">
    <source>
        <dbReference type="ARBA" id="ARBA00022475"/>
    </source>
</evidence>
<keyword evidence="8 12" id="KW-1133">Transmembrane helix</keyword>
<feature type="transmembrane region" description="Helical" evidence="12">
    <location>
        <begin position="28"/>
        <end position="49"/>
    </location>
</feature>
<keyword evidence="9" id="KW-0520">NAD</keyword>
<dbReference type="EC" id="7.1.1.1" evidence="2"/>